<gene>
    <name evidence="1" type="ORF">ESA94_05320</name>
</gene>
<protein>
    <submittedName>
        <fullName evidence="1">Uncharacterized protein</fullName>
    </submittedName>
</protein>
<dbReference type="Proteomes" id="UP000290204">
    <property type="component" value="Unassembled WGS sequence"/>
</dbReference>
<proteinExistence type="predicted"/>
<dbReference type="AlphaFoldDB" id="A0A4Q1CP64"/>
<evidence type="ECO:0000313" key="1">
    <source>
        <dbReference type="EMBL" id="RXK62429.1"/>
    </source>
</evidence>
<name>A0A4Q1CP64_9BACT</name>
<organism evidence="1 2">
    <name type="scientific">Lacibacter luteus</name>
    <dbReference type="NCBI Taxonomy" id="2508719"/>
    <lineage>
        <taxon>Bacteria</taxon>
        <taxon>Pseudomonadati</taxon>
        <taxon>Bacteroidota</taxon>
        <taxon>Chitinophagia</taxon>
        <taxon>Chitinophagales</taxon>
        <taxon>Chitinophagaceae</taxon>
        <taxon>Lacibacter</taxon>
    </lineage>
</organism>
<keyword evidence="2" id="KW-1185">Reference proteome</keyword>
<dbReference type="OrthoDB" id="676889at2"/>
<accession>A0A4Q1CP64</accession>
<comment type="caution">
    <text evidence="1">The sequence shown here is derived from an EMBL/GenBank/DDBJ whole genome shotgun (WGS) entry which is preliminary data.</text>
</comment>
<reference evidence="1 2" key="1">
    <citation type="submission" date="2019-01" db="EMBL/GenBank/DDBJ databases">
        <title>Lacibacter sp. strain TTM-7.</title>
        <authorList>
            <person name="Chen W.-M."/>
        </authorList>
    </citation>
    <scope>NUCLEOTIDE SEQUENCE [LARGE SCALE GENOMIC DNA]</scope>
    <source>
        <strain evidence="1 2">TTM-7</strain>
    </source>
</reference>
<sequence length="258" mass="30124">MHCFCLFLLVVFFLSGCNTNIDEKSAAGKSNIVITKSSKVDTSGLYAKSDSVIISSIHFDTIRYTKDEFNLIVDNFPSLHSHIPVHPDIAYAQSGYFKDIVNSDGDAMHLTFGSEQGQDRFYILYAYFLKNRNPEKELEAVRENLISIYQNVNDIFGYLNSGGTYFGHQSNRLIGCAEYDVYQYKQSLKYATPQSDIHKLKMLYFSTLRELIYQQSKNNPEFEESRRRQIFLCLKKLEMIISNEFYLKKAQQFQYWYY</sequence>
<dbReference type="RefSeq" id="WP_129129800.1">
    <property type="nucleotide sequence ID" value="NZ_SDHW01000001.1"/>
</dbReference>
<evidence type="ECO:0000313" key="2">
    <source>
        <dbReference type="Proteomes" id="UP000290204"/>
    </source>
</evidence>
<dbReference type="EMBL" id="SDHW01000001">
    <property type="protein sequence ID" value="RXK62429.1"/>
    <property type="molecule type" value="Genomic_DNA"/>
</dbReference>